<dbReference type="InterPro" id="IPR050428">
    <property type="entry name" value="TCS_sensor_his_kinase"/>
</dbReference>
<dbReference type="AlphaFoldDB" id="A0A7D5V9V5"/>
<evidence type="ECO:0000256" key="12">
    <source>
        <dbReference type="ARBA" id="ARBA00023136"/>
    </source>
</evidence>
<evidence type="ECO:0000256" key="10">
    <source>
        <dbReference type="ARBA" id="ARBA00022989"/>
    </source>
</evidence>
<evidence type="ECO:0000256" key="8">
    <source>
        <dbReference type="ARBA" id="ARBA00022777"/>
    </source>
</evidence>
<evidence type="ECO:0000256" key="9">
    <source>
        <dbReference type="ARBA" id="ARBA00022840"/>
    </source>
</evidence>
<feature type="transmembrane region" description="Helical" evidence="13">
    <location>
        <begin position="156"/>
        <end position="175"/>
    </location>
</feature>
<proteinExistence type="predicted"/>
<keyword evidence="16" id="KW-1185">Reference proteome</keyword>
<dbReference type="Proteomes" id="UP000510822">
    <property type="component" value="Chromosome"/>
</dbReference>
<evidence type="ECO:0000313" key="15">
    <source>
        <dbReference type="EMBL" id="QLI81656.1"/>
    </source>
</evidence>
<evidence type="ECO:0000256" key="13">
    <source>
        <dbReference type="SAM" id="Phobius"/>
    </source>
</evidence>
<dbReference type="InterPro" id="IPR036890">
    <property type="entry name" value="HATPase_C_sf"/>
</dbReference>
<keyword evidence="11" id="KW-0902">Two-component regulatory system</keyword>
<dbReference type="InterPro" id="IPR036097">
    <property type="entry name" value="HisK_dim/P_sf"/>
</dbReference>
<dbReference type="KEGG" id="cfon:HZU75_08990"/>
<dbReference type="EMBL" id="CP058952">
    <property type="protein sequence ID" value="QLI81656.1"/>
    <property type="molecule type" value="Genomic_DNA"/>
</dbReference>
<dbReference type="Gene3D" id="1.10.287.130">
    <property type="match status" value="1"/>
</dbReference>
<dbReference type="PANTHER" id="PTHR45436">
    <property type="entry name" value="SENSOR HISTIDINE KINASE YKOH"/>
    <property type="match status" value="1"/>
</dbReference>
<gene>
    <name evidence="15" type="ORF">HZU75_08990</name>
</gene>
<dbReference type="PRINTS" id="PR00344">
    <property type="entry name" value="BCTRLSENSOR"/>
</dbReference>
<dbReference type="SUPFAM" id="SSF55874">
    <property type="entry name" value="ATPase domain of HSP90 chaperone/DNA topoisomerase II/histidine kinase"/>
    <property type="match status" value="1"/>
</dbReference>
<dbReference type="InterPro" id="IPR005467">
    <property type="entry name" value="His_kinase_dom"/>
</dbReference>
<keyword evidence="8 15" id="KW-0418">Kinase</keyword>
<accession>A0A7D5V9V5</accession>
<dbReference type="Pfam" id="PF00512">
    <property type="entry name" value="HisKA"/>
    <property type="match status" value="1"/>
</dbReference>
<protein>
    <recommendedName>
        <fullName evidence="3">histidine kinase</fullName>
        <ecNumber evidence="3">2.7.13.3</ecNumber>
    </recommendedName>
</protein>
<keyword evidence="4" id="KW-0597">Phosphoprotein</keyword>
<evidence type="ECO:0000256" key="7">
    <source>
        <dbReference type="ARBA" id="ARBA00022741"/>
    </source>
</evidence>
<sequence length="437" mass="48398">MMVRRWTHWLSHSLLSRLTVLILLATLLAWAVFSAVLLYEARKETTELLDKQLAAYTQMLWQNLGDEDDLNTLPAQSNHHHVRLAFTLYHSDGSVQASNIQPTFPRQAPQSAGLLNLRLAGQDWRICVRQDQNRQLIVGEPLYHHRKIANEMAEHLGETALLALVILLPLLLLAIRRGLQPLRSVDAELAQRAPDNLSPLDLQVPSEIVPLHDRLNALFAQVSDTLARERRFTADAAHELRTPLAGLRVQIELAQSSPRPETRVKALGRALEGIDRTTRLVAQLLEMSRLEYGESPHFSPVNLGELAQQALRDAGLPSDDAHLQLNAPATIAGHALLLNLLLRNLLDNAKRYAGQAVQIVVQLDGDHLRVSDDGPGVDAETLQRLGERFYRPAGQTQLGAGLGLSIVLRIAQLHGAKVVFSNRTEGGFSVGIQFKAI</sequence>
<dbReference type="InterPro" id="IPR003661">
    <property type="entry name" value="HisK_dim/P_dom"/>
</dbReference>
<dbReference type="SMART" id="SM00388">
    <property type="entry name" value="HisKA"/>
    <property type="match status" value="1"/>
</dbReference>
<dbReference type="PANTHER" id="PTHR45436:SF14">
    <property type="entry name" value="SENSOR PROTEIN QSEC"/>
    <property type="match status" value="1"/>
</dbReference>
<name>A0A7D5V9V5_9NEIS</name>
<comment type="catalytic activity">
    <reaction evidence="1">
        <text>ATP + protein L-histidine = ADP + protein N-phospho-L-histidine.</text>
        <dbReference type="EC" id="2.7.13.3"/>
    </reaction>
</comment>
<evidence type="ECO:0000256" key="5">
    <source>
        <dbReference type="ARBA" id="ARBA00022679"/>
    </source>
</evidence>
<keyword evidence="5" id="KW-0808">Transferase</keyword>
<evidence type="ECO:0000256" key="6">
    <source>
        <dbReference type="ARBA" id="ARBA00022692"/>
    </source>
</evidence>
<dbReference type="SUPFAM" id="SSF47384">
    <property type="entry name" value="Homodimeric domain of signal transducing histidine kinase"/>
    <property type="match status" value="1"/>
</dbReference>
<dbReference type="SMART" id="SM00387">
    <property type="entry name" value="HATPase_c"/>
    <property type="match status" value="1"/>
</dbReference>
<dbReference type="Gene3D" id="3.30.565.10">
    <property type="entry name" value="Histidine kinase-like ATPase, C-terminal domain"/>
    <property type="match status" value="1"/>
</dbReference>
<keyword evidence="10 13" id="KW-1133">Transmembrane helix</keyword>
<keyword evidence="7" id="KW-0547">Nucleotide-binding</keyword>
<evidence type="ECO:0000256" key="3">
    <source>
        <dbReference type="ARBA" id="ARBA00012438"/>
    </source>
</evidence>
<dbReference type="GO" id="GO:0005886">
    <property type="term" value="C:plasma membrane"/>
    <property type="evidence" value="ECO:0007669"/>
    <property type="project" value="TreeGrafter"/>
</dbReference>
<dbReference type="PROSITE" id="PS50109">
    <property type="entry name" value="HIS_KIN"/>
    <property type="match status" value="1"/>
</dbReference>
<dbReference type="GO" id="GO:0005524">
    <property type="term" value="F:ATP binding"/>
    <property type="evidence" value="ECO:0007669"/>
    <property type="project" value="UniProtKB-KW"/>
</dbReference>
<evidence type="ECO:0000256" key="1">
    <source>
        <dbReference type="ARBA" id="ARBA00000085"/>
    </source>
</evidence>
<dbReference type="CDD" id="cd00082">
    <property type="entry name" value="HisKA"/>
    <property type="match status" value="1"/>
</dbReference>
<dbReference type="GO" id="GO:0000155">
    <property type="term" value="F:phosphorelay sensor kinase activity"/>
    <property type="evidence" value="ECO:0007669"/>
    <property type="project" value="InterPro"/>
</dbReference>
<dbReference type="InterPro" id="IPR004358">
    <property type="entry name" value="Sig_transdc_His_kin-like_C"/>
</dbReference>
<keyword evidence="6 13" id="KW-0812">Transmembrane</keyword>
<keyword evidence="9" id="KW-0067">ATP-binding</keyword>
<dbReference type="InterPro" id="IPR003594">
    <property type="entry name" value="HATPase_dom"/>
</dbReference>
<comment type="subcellular location">
    <subcellularLocation>
        <location evidence="2">Membrane</location>
        <topology evidence="2">Multi-pass membrane protein</topology>
    </subcellularLocation>
</comment>
<keyword evidence="12 13" id="KW-0472">Membrane</keyword>
<evidence type="ECO:0000256" key="4">
    <source>
        <dbReference type="ARBA" id="ARBA00022553"/>
    </source>
</evidence>
<evidence type="ECO:0000259" key="14">
    <source>
        <dbReference type="PROSITE" id="PS50109"/>
    </source>
</evidence>
<evidence type="ECO:0000313" key="16">
    <source>
        <dbReference type="Proteomes" id="UP000510822"/>
    </source>
</evidence>
<reference evidence="15 16" key="1">
    <citation type="journal article" date="2016" name="Int. J. Syst. Evol. Microbiol.">
        <title>Chitinibacter fontanus sp. nov., isolated from a spring.</title>
        <authorList>
            <person name="Sheu S.Y."/>
            <person name="Li Y.S."/>
            <person name="Young C.C."/>
            <person name="Chen W.M."/>
        </authorList>
    </citation>
    <scope>NUCLEOTIDE SEQUENCE [LARGE SCALE GENOMIC DNA]</scope>
    <source>
        <strain evidence="15 16">STM-7</strain>
    </source>
</reference>
<feature type="domain" description="Histidine kinase" evidence="14">
    <location>
        <begin position="235"/>
        <end position="437"/>
    </location>
</feature>
<organism evidence="15 16">
    <name type="scientific">Chitinibacter fontanus</name>
    <dbReference type="NCBI Taxonomy" id="1737446"/>
    <lineage>
        <taxon>Bacteria</taxon>
        <taxon>Pseudomonadati</taxon>
        <taxon>Pseudomonadota</taxon>
        <taxon>Betaproteobacteria</taxon>
        <taxon>Neisseriales</taxon>
        <taxon>Chitinibacteraceae</taxon>
        <taxon>Chitinibacter</taxon>
    </lineage>
</organism>
<evidence type="ECO:0000256" key="2">
    <source>
        <dbReference type="ARBA" id="ARBA00004141"/>
    </source>
</evidence>
<dbReference type="RefSeq" id="WP_180305766.1">
    <property type="nucleotide sequence ID" value="NZ_CP058952.1"/>
</dbReference>
<evidence type="ECO:0000256" key="11">
    <source>
        <dbReference type="ARBA" id="ARBA00023012"/>
    </source>
</evidence>
<dbReference type="EC" id="2.7.13.3" evidence="3"/>
<dbReference type="Pfam" id="PF02518">
    <property type="entry name" value="HATPase_c"/>
    <property type="match status" value="1"/>
</dbReference>